<comment type="caution">
    <text evidence="2">The sequence shown here is derived from an EMBL/GenBank/DDBJ whole genome shotgun (WGS) entry which is preliminary data.</text>
</comment>
<keyword evidence="3" id="KW-1185">Reference proteome</keyword>
<dbReference type="EMBL" id="VUOC01000001">
    <property type="protein sequence ID" value="KAA2245589.1"/>
    <property type="molecule type" value="Genomic_DNA"/>
</dbReference>
<dbReference type="RefSeq" id="WP_149836979.1">
    <property type="nucleotide sequence ID" value="NZ_VUOC01000001.1"/>
</dbReference>
<feature type="chain" id="PRO_5023074512" evidence="1">
    <location>
        <begin position="23"/>
        <end position="238"/>
    </location>
</feature>
<accession>A0A5B2W5U1</accession>
<reference evidence="2 3" key="2">
    <citation type="submission" date="2019-09" db="EMBL/GenBank/DDBJ databases">
        <authorList>
            <person name="Jin C."/>
        </authorList>
    </citation>
    <scope>NUCLEOTIDE SEQUENCE [LARGE SCALE GENOMIC DNA]</scope>
    <source>
        <strain evidence="2 3">BN140078</strain>
    </source>
</reference>
<organism evidence="2 3">
    <name type="scientific">Chitinophaga agrisoli</name>
    <dbReference type="NCBI Taxonomy" id="2607653"/>
    <lineage>
        <taxon>Bacteria</taxon>
        <taxon>Pseudomonadati</taxon>
        <taxon>Bacteroidota</taxon>
        <taxon>Chitinophagia</taxon>
        <taxon>Chitinophagales</taxon>
        <taxon>Chitinophagaceae</taxon>
        <taxon>Chitinophaga</taxon>
    </lineage>
</organism>
<keyword evidence="2" id="KW-0449">Lipoprotein</keyword>
<name>A0A5B2W5U1_9BACT</name>
<evidence type="ECO:0000313" key="3">
    <source>
        <dbReference type="Proteomes" id="UP000324611"/>
    </source>
</evidence>
<sequence length="238" mass="26661">MKMSKMLTLLFIAVTTVCGVHAQTVDDIVNKHIAAMGGADKLKDLQSMYTEGVMEVRGMEIPIKLWVVNDKAIRMEFEVMGSNNIQVVTRDKGWMQMAMQGNEPKEMDSAMVRTMQPRLDLAGELYNYKARGRKITLEGKETTDGAEAYKLKVLNPNGAELTIFVDAATYYIDKIKTRMNVQGQDMELTTVLSDYKKTPNGFVYPSSTTQDPIGTKISVSKVDINQPVDDSLFQMPKK</sequence>
<keyword evidence="1" id="KW-0732">Signal</keyword>
<gene>
    <name evidence="2" type="ORF">F0L74_06430</name>
</gene>
<evidence type="ECO:0000313" key="2">
    <source>
        <dbReference type="EMBL" id="KAA2245589.1"/>
    </source>
</evidence>
<proteinExistence type="predicted"/>
<dbReference type="AlphaFoldDB" id="A0A5B2W5U1"/>
<feature type="signal peptide" evidence="1">
    <location>
        <begin position="1"/>
        <end position="22"/>
    </location>
</feature>
<evidence type="ECO:0000256" key="1">
    <source>
        <dbReference type="SAM" id="SignalP"/>
    </source>
</evidence>
<protein>
    <submittedName>
        <fullName evidence="2">Outer membrane lipoprotein-sorting protein</fullName>
    </submittedName>
</protein>
<reference evidence="2 3" key="1">
    <citation type="submission" date="2019-09" db="EMBL/GenBank/DDBJ databases">
        <title>Chitinophaga ginsengihumi sp. nov., isolated from soil of ginseng rhizosphere.</title>
        <authorList>
            <person name="Lee J."/>
        </authorList>
    </citation>
    <scope>NUCLEOTIDE SEQUENCE [LARGE SCALE GENOMIC DNA]</scope>
    <source>
        <strain evidence="2 3">BN140078</strain>
    </source>
</reference>
<dbReference type="Gene3D" id="2.50.20.10">
    <property type="entry name" value="Lipoprotein localisation LolA/LolB/LppX"/>
    <property type="match status" value="1"/>
</dbReference>
<dbReference type="Proteomes" id="UP000324611">
    <property type="component" value="Unassembled WGS sequence"/>
</dbReference>